<organism evidence="1 2">
    <name type="scientific">Nephila pilipes</name>
    <name type="common">Giant wood spider</name>
    <name type="synonym">Nephila maculata</name>
    <dbReference type="NCBI Taxonomy" id="299642"/>
    <lineage>
        <taxon>Eukaryota</taxon>
        <taxon>Metazoa</taxon>
        <taxon>Ecdysozoa</taxon>
        <taxon>Arthropoda</taxon>
        <taxon>Chelicerata</taxon>
        <taxon>Arachnida</taxon>
        <taxon>Araneae</taxon>
        <taxon>Araneomorphae</taxon>
        <taxon>Entelegynae</taxon>
        <taxon>Araneoidea</taxon>
        <taxon>Nephilidae</taxon>
        <taxon>Nephila</taxon>
    </lineage>
</organism>
<evidence type="ECO:0000313" key="2">
    <source>
        <dbReference type="Proteomes" id="UP000887013"/>
    </source>
</evidence>
<gene>
    <name evidence="1" type="ORF">NPIL_260821</name>
</gene>
<dbReference type="AlphaFoldDB" id="A0A8X6MMY8"/>
<comment type="caution">
    <text evidence="1">The sequence shown here is derived from an EMBL/GenBank/DDBJ whole genome shotgun (WGS) entry which is preliminary data.</text>
</comment>
<dbReference type="Proteomes" id="UP000887013">
    <property type="component" value="Unassembled WGS sequence"/>
</dbReference>
<protein>
    <submittedName>
        <fullName evidence="1">Uncharacterized protein</fullName>
    </submittedName>
</protein>
<proteinExistence type="predicted"/>
<reference evidence="1" key="1">
    <citation type="submission" date="2020-08" db="EMBL/GenBank/DDBJ databases">
        <title>Multicomponent nature underlies the extraordinary mechanical properties of spider dragline silk.</title>
        <authorList>
            <person name="Kono N."/>
            <person name="Nakamura H."/>
            <person name="Mori M."/>
            <person name="Yoshida Y."/>
            <person name="Ohtoshi R."/>
            <person name="Malay A.D."/>
            <person name="Moran D.A.P."/>
            <person name="Tomita M."/>
            <person name="Numata K."/>
            <person name="Arakawa K."/>
        </authorList>
    </citation>
    <scope>NUCLEOTIDE SEQUENCE</scope>
</reference>
<sequence>MAYSQGNHYTVVDEIQNFTLLSELRLVYFSLNLANILKTAIGQLHILLVAQTTLEQSQSSNIIRIIDALLYLYDEKIIAKWLYFQLEVWSGN</sequence>
<dbReference type="EMBL" id="BMAW01095113">
    <property type="protein sequence ID" value="GFS68752.1"/>
    <property type="molecule type" value="Genomic_DNA"/>
</dbReference>
<keyword evidence="2" id="KW-1185">Reference proteome</keyword>
<accession>A0A8X6MMY8</accession>
<evidence type="ECO:0000313" key="1">
    <source>
        <dbReference type="EMBL" id="GFS68752.1"/>
    </source>
</evidence>
<name>A0A8X6MMY8_NEPPI</name>